<name>A0A6A5UR98_9PLEO</name>
<feature type="domain" description="Amidase" evidence="7">
    <location>
        <begin position="80"/>
        <end position="529"/>
    </location>
</feature>
<dbReference type="PROSITE" id="PS00571">
    <property type="entry name" value="AMIDASES"/>
    <property type="match status" value="1"/>
</dbReference>
<feature type="binding site" evidence="6">
    <location>
        <position position="185"/>
    </location>
    <ligand>
        <name>substrate</name>
    </ligand>
</feature>
<evidence type="ECO:0000256" key="1">
    <source>
        <dbReference type="ARBA" id="ARBA00001311"/>
    </source>
</evidence>
<dbReference type="OrthoDB" id="6428749at2759"/>
<dbReference type="EMBL" id="ML976745">
    <property type="protein sequence ID" value="KAF1966479.1"/>
    <property type="molecule type" value="Genomic_DNA"/>
</dbReference>
<dbReference type="Pfam" id="PF01425">
    <property type="entry name" value="Amidase"/>
    <property type="match status" value="1"/>
</dbReference>
<dbReference type="InterPro" id="IPR023631">
    <property type="entry name" value="Amidase_dom"/>
</dbReference>
<dbReference type="PANTHER" id="PTHR46072:SF4">
    <property type="entry name" value="AMIDASE C550.07-RELATED"/>
    <property type="match status" value="1"/>
</dbReference>
<sequence>MPPTSKPKRPWQEVASEAQAYRNSTISALFPPAPEVPPKLPKNVLSLPTELLSPKVISITNLPPEQLLTLLCTGRVSAVDVTTAYLQRAAVAQGLVNCLTELLATQALGRARELDDYFQTNKAPIGPLHGLPISIKEHVGLEGLRCTTGYVSHWDNIAKEDAHILTILRKAGAVFHCRTTIPQTMMHLETDSVLYGVTNNPYNSSLSSGGSSGGEGALLALHGSCLGIGSDVGGSIRNPAANCGVYGIKPTAFRVPTDGWGYIMAGADSVESVLGPMSTSLSGLKLFMKTVLDSEPWLTEPALIPFPWRNFELPKDRPLRIGILWDDQIVKPHPPITRALKMFADRAQRNGIEVIDFKPYLHDEAWAIIASLYFTDGGEADGEAINSSGEPWRPLSEWIITQNPCVKKLDVGELTYWLEEREAYRKEYALHWNSLGVDAVLCPVGPGVAPKHNTSKYWWYTSQWNLLDYPAVAFPVTKVDNNIDKLDANDRSLSAHDSFNRELWDPEEFHGLPVSLQLVGRRFEDEKVLGILEHVTQLIGLPFEEFP</sequence>
<protein>
    <recommendedName>
        <fullName evidence="3">amidase</fullName>
        <ecNumber evidence="3">3.5.1.4</ecNumber>
    </recommendedName>
</protein>
<accession>A0A6A5UR98</accession>
<organism evidence="8 9">
    <name type="scientific">Bimuria novae-zelandiae CBS 107.79</name>
    <dbReference type="NCBI Taxonomy" id="1447943"/>
    <lineage>
        <taxon>Eukaryota</taxon>
        <taxon>Fungi</taxon>
        <taxon>Dikarya</taxon>
        <taxon>Ascomycota</taxon>
        <taxon>Pezizomycotina</taxon>
        <taxon>Dothideomycetes</taxon>
        <taxon>Pleosporomycetidae</taxon>
        <taxon>Pleosporales</taxon>
        <taxon>Massarineae</taxon>
        <taxon>Didymosphaeriaceae</taxon>
        <taxon>Bimuria</taxon>
    </lineage>
</organism>
<keyword evidence="9" id="KW-1185">Reference proteome</keyword>
<evidence type="ECO:0000313" key="8">
    <source>
        <dbReference type="EMBL" id="KAF1966479.1"/>
    </source>
</evidence>
<comment type="catalytic activity">
    <reaction evidence="1">
        <text>a monocarboxylic acid amide + H2O = a monocarboxylate + NH4(+)</text>
        <dbReference type="Rhea" id="RHEA:12020"/>
        <dbReference type="ChEBI" id="CHEBI:15377"/>
        <dbReference type="ChEBI" id="CHEBI:28938"/>
        <dbReference type="ChEBI" id="CHEBI:35757"/>
        <dbReference type="ChEBI" id="CHEBI:83628"/>
        <dbReference type="EC" id="3.5.1.4"/>
    </reaction>
</comment>
<dbReference type="SUPFAM" id="SSF75304">
    <property type="entry name" value="Amidase signature (AS) enzymes"/>
    <property type="match status" value="1"/>
</dbReference>
<feature type="active site" description="Charge relay system" evidence="5">
    <location>
        <position position="136"/>
    </location>
</feature>
<gene>
    <name evidence="8" type="ORF">BU23DRAFT_560175</name>
</gene>
<reference evidence="8" key="1">
    <citation type="journal article" date="2020" name="Stud. Mycol.">
        <title>101 Dothideomycetes genomes: a test case for predicting lifestyles and emergence of pathogens.</title>
        <authorList>
            <person name="Haridas S."/>
            <person name="Albert R."/>
            <person name="Binder M."/>
            <person name="Bloem J."/>
            <person name="Labutti K."/>
            <person name="Salamov A."/>
            <person name="Andreopoulos B."/>
            <person name="Baker S."/>
            <person name="Barry K."/>
            <person name="Bills G."/>
            <person name="Bluhm B."/>
            <person name="Cannon C."/>
            <person name="Castanera R."/>
            <person name="Culley D."/>
            <person name="Daum C."/>
            <person name="Ezra D."/>
            <person name="Gonzalez J."/>
            <person name="Henrissat B."/>
            <person name="Kuo A."/>
            <person name="Liang C."/>
            <person name="Lipzen A."/>
            <person name="Lutzoni F."/>
            <person name="Magnuson J."/>
            <person name="Mondo S."/>
            <person name="Nolan M."/>
            <person name="Ohm R."/>
            <person name="Pangilinan J."/>
            <person name="Park H.-J."/>
            <person name="Ramirez L."/>
            <person name="Alfaro M."/>
            <person name="Sun H."/>
            <person name="Tritt A."/>
            <person name="Yoshinaga Y."/>
            <person name="Zwiers L.-H."/>
            <person name="Turgeon B."/>
            <person name="Goodwin S."/>
            <person name="Spatafora J."/>
            <person name="Crous P."/>
            <person name="Grigoriev I."/>
        </authorList>
    </citation>
    <scope>NUCLEOTIDE SEQUENCE</scope>
    <source>
        <strain evidence="8">CBS 107.79</strain>
    </source>
</reference>
<keyword evidence="4" id="KW-0378">Hydrolase</keyword>
<feature type="active site" description="Charge relay system" evidence="5">
    <location>
        <position position="211"/>
    </location>
</feature>
<dbReference type="PANTHER" id="PTHR46072">
    <property type="entry name" value="AMIDASE-RELATED-RELATED"/>
    <property type="match status" value="1"/>
</dbReference>
<dbReference type="GO" id="GO:0004040">
    <property type="term" value="F:amidase activity"/>
    <property type="evidence" value="ECO:0007669"/>
    <property type="project" value="UniProtKB-EC"/>
</dbReference>
<evidence type="ECO:0000256" key="3">
    <source>
        <dbReference type="ARBA" id="ARBA00012922"/>
    </source>
</evidence>
<dbReference type="AlphaFoldDB" id="A0A6A5UR98"/>
<feature type="binding site" evidence="6">
    <location>
        <begin position="232"/>
        <end position="235"/>
    </location>
    <ligand>
        <name>substrate</name>
    </ligand>
</feature>
<dbReference type="PIRSF" id="PIRSF001221">
    <property type="entry name" value="Amidase_fungi"/>
    <property type="match status" value="1"/>
</dbReference>
<evidence type="ECO:0000313" key="9">
    <source>
        <dbReference type="Proteomes" id="UP000800036"/>
    </source>
</evidence>
<evidence type="ECO:0000256" key="6">
    <source>
        <dbReference type="PIRSR" id="PIRSR001221-2"/>
    </source>
</evidence>
<dbReference type="Gene3D" id="3.90.1300.10">
    <property type="entry name" value="Amidase signature (AS) domain"/>
    <property type="match status" value="1"/>
</dbReference>
<dbReference type="InterPro" id="IPR036928">
    <property type="entry name" value="AS_sf"/>
</dbReference>
<feature type="active site" description="Acyl-ester intermediate" evidence="5">
    <location>
        <position position="235"/>
    </location>
</feature>
<evidence type="ECO:0000256" key="5">
    <source>
        <dbReference type="PIRSR" id="PIRSR001221-1"/>
    </source>
</evidence>
<evidence type="ECO:0000259" key="7">
    <source>
        <dbReference type="Pfam" id="PF01425"/>
    </source>
</evidence>
<comment type="similarity">
    <text evidence="2">Belongs to the amidase family.</text>
</comment>
<evidence type="ECO:0000256" key="4">
    <source>
        <dbReference type="ARBA" id="ARBA00022801"/>
    </source>
</evidence>
<proteinExistence type="inferred from homology"/>
<dbReference type="EC" id="3.5.1.4" evidence="3"/>
<dbReference type="Proteomes" id="UP000800036">
    <property type="component" value="Unassembled WGS sequence"/>
</dbReference>
<dbReference type="InterPro" id="IPR020556">
    <property type="entry name" value="Amidase_CS"/>
</dbReference>
<feature type="binding site" evidence="6">
    <location>
        <position position="211"/>
    </location>
    <ligand>
        <name>substrate</name>
    </ligand>
</feature>
<evidence type="ECO:0000256" key="2">
    <source>
        <dbReference type="ARBA" id="ARBA00009199"/>
    </source>
</evidence>